<dbReference type="CTD" id="20201203"/>
<evidence type="ECO:0000313" key="3">
    <source>
        <dbReference type="EnsemblMetazoa" id="HelroP165788"/>
    </source>
</evidence>
<dbReference type="KEGG" id="hro:HELRODRAFT_165788"/>
<sequence>MPDITSFLYKGREPINFTDISTDSEEITLNDEINVVVNILNEKISLFDQCLQEYGDMHRCDSISECCKQFGMKYFGETSNCSPKNLSSNDPMNEDEKESYSHILSNHDSHFKNERSSHNKLCTDLLGKSNSLNVTHDKFYGIETTLDQMDVGLRNDSVKDNHLVNVYSKDLISSVGTSNQLINNSDDDANHSNSNVFQPVTSASLVDSSIVKSLSDDNSAVFDVPYNEEMIQASDNPISDGRSKNIIDNRLSHQGCQIDKCDHNYFSSAELTMTVGNDADPHHCMLHNSVEPEKKNHVCDDVYKYAHDKHSDGNSIELFNVACHEVCNPNMINDYNVDNSEKILKNSYIFHRGDSVNCSYVIGDKTNGVTNENVILNKAINDNGVCHNAGKGVETLDNSFAKDEMKSSVANNCVTDDLRKCNDESEQSISKMISTVTSNDGWLSAIRFPRDNNLTKTQVGRTNKVICNKTSEGMMSQRNSSNANFSNVSECDSIIENNVNITSKNMCNNKNFEKTKNADESISIVSCHIVNKKIKLSPDTAHNQNVLRSLQPECPNEKKLQMSYSDKIKSLLNQCDDGVNGNYQKENLFVENIMYQPASDNDITPNRHAPQKANKSFPDESIKQKPKMAPNYKIVKQQEIKFRSIEQLILLKVIEPGANVLSIQREKVNHLASILPDGLILEDKSGRVHNSLISWYRFITNSKQSKIAMNQLMEVKYDGKPLALRLKEANYRRSEITNIVHNDASERCKMGIKENPSLLVNKRNKKTDQWEVKPKINFQMIRLVLNEHLFPYNPREWNDVQADSDDAQDIIALLRPGLPRTIMLGCIVMCHYFHIDAFLRQRQVVNY</sequence>
<dbReference type="EnsemblMetazoa" id="HelroT165788">
    <property type="protein sequence ID" value="HelroP165788"/>
    <property type="gene ID" value="HelroG165788"/>
</dbReference>
<gene>
    <name evidence="3" type="primary">20201203</name>
    <name evidence="2" type="ORF">HELRODRAFT_165788</name>
</gene>
<dbReference type="RefSeq" id="XP_009030536.1">
    <property type="nucleotide sequence ID" value="XM_009032288.1"/>
</dbReference>
<name>T1EXA3_HELRO</name>
<dbReference type="EMBL" id="KB097700">
    <property type="protein sequence ID" value="ESN91721.1"/>
    <property type="molecule type" value="Genomic_DNA"/>
</dbReference>
<accession>T1EXA3</accession>
<evidence type="ECO:0000256" key="1">
    <source>
        <dbReference type="SAM" id="MobiDB-lite"/>
    </source>
</evidence>
<dbReference type="HOGENOM" id="CLU_336596_0_0_1"/>
<keyword evidence="4" id="KW-1185">Reference proteome</keyword>
<dbReference type="AlphaFoldDB" id="T1EXA3"/>
<dbReference type="EMBL" id="AMQM01002174">
    <property type="status" value="NOT_ANNOTATED_CDS"/>
    <property type="molecule type" value="Genomic_DNA"/>
</dbReference>
<dbReference type="Proteomes" id="UP000015101">
    <property type="component" value="Unassembled WGS sequence"/>
</dbReference>
<evidence type="ECO:0000313" key="2">
    <source>
        <dbReference type="EMBL" id="ESN91721.1"/>
    </source>
</evidence>
<protein>
    <submittedName>
        <fullName evidence="2 3">Uncharacterized protein</fullName>
    </submittedName>
</protein>
<evidence type="ECO:0000313" key="4">
    <source>
        <dbReference type="Proteomes" id="UP000015101"/>
    </source>
</evidence>
<reference evidence="4" key="1">
    <citation type="submission" date="2012-12" db="EMBL/GenBank/DDBJ databases">
        <authorList>
            <person name="Hellsten U."/>
            <person name="Grimwood J."/>
            <person name="Chapman J.A."/>
            <person name="Shapiro H."/>
            <person name="Aerts A."/>
            <person name="Otillar R.P."/>
            <person name="Terry A.Y."/>
            <person name="Boore J.L."/>
            <person name="Simakov O."/>
            <person name="Marletaz F."/>
            <person name="Cho S.-J."/>
            <person name="Edsinger-Gonzales E."/>
            <person name="Havlak P."/>
            <person name="Kuo D.-H."/>
            <person name="Larsson T."/>
            <person name="Lv J."/>
            <person name="Arendt D."/>
            <person name="Savage R."/>
            <person name="Osoegawa K."/>
            <person name="de Jong P."/>
            <person name="Lindberg D.R."/>
            <person name="Seaver E.C."/>
            <person name="Weisblat D.A."/>
            <person name="Putnam N.H."/>
            <person name="Grigoriev I.V."/>
            <person name="Rokhsar D.S."/>
        </authorList>
    </citation>
    <scope>NUCLEOTIDE SEQUENCE</scope>
</reference>
<reference evidence="2 4" key="2">
    <citation type="journal article" date="2013" name="Nature">
        <title>Insights into bilaterian evolution from three spiralian genomes.</title>
        <authorList>
            <person name="Simakov O."/>
            <person name="Marletaz F."/>
            <person name="Cho S.J."/>
            <person name="Edsinger-Gonzales E."/>
            <person name="Havlak P."/>
            <person name="Hellsten U."/>
            <person name="Kuo D.H."/>
            <person name="Larsson T."/>
            <person name="Lv J."/>
            <person name="Arendt D."/>
            <person name="Savage R."/>
            <person name="Osoegawa K."/>
            <person name="de Jong P."/>
            <person name="Grimwood J."/>
            <person name="Chapman J.A."/>
            <person name="Shapiro H."/>
            <person name="Aerts A."/>
            <person name="Otillar R.P."/>
            <person name="Terry A.Y."/>
            <person name="Boore J.L."/>
            <person name="Grigoriev I.V."/>
            <person name="Lindberg D.R."/>
            <person name="Seaver E.C."/>
            <person name="Weisblat D.A."/>
            <person name="Putnam N.H."/>
            <person name="Rokhsar D.S."/>
        </authorList>
    </citation>
    <scope>NUCLEOTIDE SEQUENCE</scope>
</reference>
<dbReference type="GeneID" id="20201203"/>
<reference evidence="3" key="3">
    <citation type="submission" date="2015-06" db="UniProtKB">
        <authorList>
            <consortium name="EnsemblMetazoa"/>
        </authorList>
    </citation>
    <scope>IDENTIFICATION</scope>
</reference>
<proteinExistence type="predicted"/>
<organism evidence="3 4">
    <name type="scientific">Helobdella robusta</name>
    <name type="common">Californian leech</name>
    <dbReference type="NCBI Taxonomy" id="6412"/>
    <lineage>
        <taxon>Eukaryota</taxon>
        <taxon>Metazoa</taxon>
        <taxon>Spiralia</taxon>
        <taxon>Lophotrochozoa</taxon>
        <taxon>Annelida</taxon>
        <taxon>Clitellata</taxon>
        <taxon>Hirudinea</taxon>
        <taxon>Rhynchobdellida</taxon>
        <taxon>Glossiphoniidae</taxon>
        <taxon>Helobdella</taxon>
    </lineage>
</organism>
<feature type="region of interest" description="Disordered" evidence="1">
    <location>
        <begin position="599"/>
        <end position="623"/>
    </location>
</feature>
<dbReference type="InParanoid" id="T1EXA3"/>